<gene>
    <name evidence="3" type="ORF">J121_1640</name>
</gene>
<sequence>MPRFALLLMAMMLGACSPGDCAQPEGIEPRPAGSLTSGDRAALRALDKAYAKAWLVPDAAAREQALMALFAEDAVVYPGHGTSPIDGKQRLRAFWFAEEGQPAAVEFIEHDTLAIEGSIALAAITGHSRIAFFSRGTRVAQEGHYIIHARPDDQGYWKIERMMWNARAPE</sequence>
<feature type="chain" id="PRO_5005554716" description="DUF4440 domain-containing protein" evidence="1">
    <location>
        <begin position="23"/>
        <end position="170"/>
    </location>
</feature>
<accession>A0A0L1KAZ3</accession>
<reference evidence="3" key="1">
    <citation type="submission" date="2015-02" db="EMBL/GenBank/DDBJ databases">
        <authorList>
            <person name="Chooi Y.-H."/>
        </authorList>
    </citation>
    <scope>NUCLEOTIDE SEQUENCE [LARGE SCALE GENOMIC DNA]</scope>
    <source>
        <strain evidence="3">LAMA 915</strain>
    </source>
</reference>
<feature type="signal peptide" evidence="1">
    <location>
        <begin position="1"/>
        <end position="22"/>
    </location>
</feature>
<keyword evidence="1" id="KW-0732">Signal</keyword>
<comment type="caution">
    <text evidence="3">The sequence shown here is derived from an EMBL/GenBank/DDBJ whole genome shotgun (WGS) entry which is preliminary data.</text>
</comment>
<dbReference type="InterPro" id="IPR032710">
    <property type="entry name" value="NTF2-like_dom_sf"/>
</dbReference>
<dbReference type="SUPFAM" id="SSF54427">
    <property type="entry name" value="NTF2-like"/>
    <property type="match status" value="1"/>
</dbReference>
<organism evidence="3 4">
    <name type="scientific">Qipengyuania citrea LAMA 915</name>
    <dbReference type="NCBI Taxonomy" id="1306953"/>
    <lineage>
        <taxon>Bacteria</taxon>
        <taxon>Pseudomonadati</taxon>
        <taxon>Pseudomonadota</taxon>
        <taxon>Alphaproteobacteria</taxon>
        <taxon>Sphingomonadales</taxon>
        <taxon>Erythrobacteraceae</taxon>
        <taxon>Qipengyuania</taxon>
    </lineage>
</organism>
<name>A0A0L1KAZ3_9SPHN</name>
<evidence type="ECO:0000259" key="2">
    <source>
        <dbReference type="Pfam" id="PF14534"/>
    </source>
</evidence>
<protein>
    <recommendedName>
        <fullName evidence="2">DUF4440 domain-containing protein</fullName>
    </recommendedName>
</protein>
<proteinExistence type="predicted"/>
<evidence type="ECO:0000256" key="1">
    <source>
        <dbReference type="SAM" id="SignalP"/>
    </source>
</evidence>
<dbReference type="InterPro" id="IPR027843">
    <property type="entry name" value="DUF4440"/>
</dbReference>
<dbReference type="PROSITE" id="PS51257">
    <property type="entry name" value="PROKAR_LIPOPROTEIN"/>
    <property type="match status" value="1"/>
</dbReference>
<dbReference type="PATRIC" id="fig|1306953.7.peg.1684"/>
<dbReference type="Gene3D" id="3.10.450.50">
    <property type="match status" value="1"/>
</dbReference>
<dbReference type="EMBL" id="JYNE01000028">
    <property type="protein sequence ID" value="KNH01012.1"/>
    <property type="molecule type" value="Genomic_DNA"/>
</dbReference>
<dbReference type="STRING" id="1306953.J121_1640"/>
<dbReference type="AlphaFoldDB" id="A0A0L1KAZ3"/>
<dbReference type="Pfam" id="PF14534">
    <property type="entry name" value="DUF4440"/>
    <property type="match status" value="1"/>
</dbReference>
<feature type="domain" description="DUF4440" evidence="2">
    <location>
        <begin position="43"/>
        <end position="152"/>
    </location>
</feature>
<dbReference type="Proteomes" id="UP000037446">
    <property type="component" value="Unassembled WGS sequence"/>
</dbReference>
<evidence type="ECO:0000313" key="4">
    <source>
        <dbReference type="Proteomes" id="UP000037446"/>
    </source>
</evidence>
<evidence type="ECO:0000313" key="3">
    <source>
        <dbReference type="EMBL" id="KNH01012.1"/>
    </source>
</evidence>